<dbReference type="PIRSF" id="PIRSF012702">
    <property type="entry name" value="UCP012702"/>
    <property type="match status" value="1"/>
</dbReference>
<evidence type="ECO:0000259" key="3">
    <source>
        <dbReference type="Pfam" id="PF07364"/>
    </source>
</evidence>
<dbReference type="Proteomes" id="UP000468864">
    <property type="component" value="Unassembled WGS sequence"/>
</dbReference>
<comment type="similarity">
    <text evidence="1">Belongs to the peptidase M81 family.</text>
</comment>
<evidence type="ECO:0000313" key="4">
    <source>
        <dbReference type="EMBL" id="NEH95869.1"/>
    </source>
</evidence>
<keyword evidence="1" id="KW-0479">Metal-binding</keyword>
<feature type="domain" description="Microcystin LR degradation protein MlrC C-terminal" evidence="2">
    <location>
        <begin position="311"/>
        <end position="488"/>
    </location>
</feature>
<dbReference type="Pfam" id="PF07364">
    <property type="entry name" value="DUF1485"/>
    <property type="match status" value="1"/>
</dbReference>
<keyword evidence="1" id="KW-0378">Hydrolase</keyword>
<dbReference type="InterPro" id="IPR010799">
    <property type="entry name" value="MlrC_C"/>
</dbReference>
<feature type="domain" description="Microcystin LR degradation protein MlrC N-terminal" evidence="3">
    <location>
        <begin position="7"/>
        <end position="299"/>
    </location>
</feature>
<gene>
    <name evidence="4" type="ORF">GR206_33515</name>
</gene>
<sequence>MKKGTLRIAIGGFIHETNTFSPIPTTMADFVNDGECPGILRGEEIIRRLKGGNESVAGFLSSLYKLQPDWLPMATLWAGAAPSAAVPRSVFEPILEELVARIKDAMPLDGVYLDLHGAMFSEDYPDAEGEILYRVRQLVGPDVAIVASLDPHANVSPQMVEYSDGLIAYRTYPHVDVAETGSRVFQFLEHMLLTGSKPSKSLRQADFLIPAVFQPTSIAPNDKILEHMLALESNVLSISYCPCFPASDFPHCRPAVLAYADDQEAASCATDTLAELVQRHEGDFVGRLYQPGEAVAEALRVAADESRPVIIADVQDNPGAGGSSDTTGMLRTLIAAKVNDAAIGLLFDPAAAAAAHQAGEGAEIRLALGGKSGVEGDTPLEGDFIVEKISDGAVFADGPIFWGVDVALGLMACLRIGGVRIVVSSNRVQMLDTAFFRAAGIAPEQQNILVVKSTAHFRADFGPLAADILLAAAPGAMPADPTGLPWRNLAPGIRTRPLGPPFHPIASIT</sequence>
<keyword evidence="1" id="KW-0645">Protease</keyword>
<dbReference type="InterPro" id="IPR015995">
    <property type="entry name" value="MlrC_N"/>
</dbReference>
<comment type="function">
    <text evidence="1">Involved in peptidolytic degradation of cyclic heptapeptide hepatotoxin microcystin (MC).</text>
</comment>
<reference evidence="4 5" key="1">
    <citation type="submission" date="2019-12" db="EMBL/GenBank/DDBJ databases">
        <title>Rhizobium genotypes associated with high levels of biological nitrogen fixation by grain legumes in a temperate-maritime cropping system.</title>
        <authorList>
            <person name="Maluk M."/>
            <person name="Francesc Ferrando Molina F."/>
            <person name="Lopez Del Egido L."/>
            <person name="Lafos M."/>
            <person name="Langarica-Fuentes A."/>
            <person name="Gebre Yohannes G."/>
            <person name="Young M.W."/>
            <person name="Martin P."/>
            <person name="Gantlett R."/>
            <person name="Kenicer G."/>
            <person name="Hawes C."/>
            <person name="Begg G.S."/>
            <person name="Quilliam R.S."/>
            <person name="Squire G.R."/>
            <person name="Poole P.S."/>
            <person name="Young P.W."/>
            <person name="Iannetta P.M."/>
            <person name="James E.K."/>
        </authorList>
    </citation>
    <scope>NUCLEOTIDE SEQUENCE [LARGE SCALE GENOMIC DNA]</scope>
    <source>
        <strain evidence="4 5">JHI2449</strain>
    </source>
</reference>
<dbReference type="AlphaFoldDB" id="A0A6N9ZRM3"/>
<proteinExistence type="inferred from homology"/>
<dbReference type="InterPro" id="IPR009197">
    <property type="entry name" value="MlrC"/>
</dbReference>
<dbReference type="GO" id="GO:0008237">
    <property type="term" value="F:metallopeptidase activity"/>
    <property type="evidence" value="ECO:0007669"/>
    <property type="project" value="UniProtKB-KW"/>
</dbReference>
<organism evidence="4 5">
    <name type="scientific">Rhizobium laguerreae</name>
    <dbReference type="NCBI Taxonomy" id="1076926"/>
    <lineage>
        <taxon>Bacteria</taxon>
        <taxon>Pseudomonadati</taxon>
        <taxon>Pseudomonadota</taxon>
        <taxon>Alphaproteobacteria</taxon>
        <taxon>Hyphomicrobiales</taxon>
        <taxon>Rhizobiaceae</taxon>
        <taxon>Rhizobium/Agrobacterium group</taxon>
        <taxon>Rhizobium</taxon>
    </lineage>
</organism>
<protein>
    <recommendedName>
        <fullName evidence="1">Microcystinase C</fullName>
        <shortName evidence="1">MlrC</shortName>
    </recommendedName>
</protein>
<accession>A0A6N9ZRM3</accession>
<dbReference type="GO" id="GO:0006508">
    <property type="term" value="P:proteolysis"/>
    <property type="evidence" value="ECO:0007669"/>
    <property type="project" value="UniProtKB-KW"/>
</dbReference>
<keyword evidence="1" id="KW-0482">Metalloprotease</keyword>
<dbReference type="Pfam" id="PF07171">
    <property type="entry name" value="MlrC_C"/>
    <property type="match status" value="1"/>
</dbReference>
<evidence type="ECO:0000256" key="1">
    <source>
        <dbReference type="PIRNR" id="PIRNR012702"/>
    </source>
</evidence>
<dbReference type="GO" id="GO:0046872">
    <property type="term" value="F:metal ion binding"/>
    <property type="evidence" value="ECO:0007669"/>
    <property type="project" value="UniProtKB-KW"/>
</dbReference>
<evidence type="ECO:0000259" key="2">
    <source>
        <dbReference type="Pfam" id="PF07171"/>
    </source>
</evidence>
<evidence type="ECO:0000313" key="5">
    <source>
        <dbReference type="Proteomes" id="UP000468864"/>
    </source>
</evidence>
<comment type="cofactor">
    <cofactor evidence="1">
        <name>Zn(2+)</name>
        <dbReference type="ChEBI" id="CHEBI:29105"/>
    </cofactor>
    <text evidence="1">Binds 1 zinc ion per subunit.</text>
</comment>
<comment type="caution">
    <text evidence="4">The sequence shown here is derived from an EMBL/GenBank/DDBJ whole genome shotgun (WGS) entry which is preliminary data.</text>
</comment>
<dbReference type="EMBL" id="WUEP01000046">
    <property type="protein sequence ID" value="NEH95869.1"/>
    <property type="molecule type" value="Genomic_DNA"/>
</dbReference>
<dbReference type="RefSeq" id="WP_163883563.1">
    <property type="nucleotide sequence ID" value="NZ_WUEP01000046.1"/>
</dbReference>
<name>A0A6N9ZRM3_9HYPH</name>